<organism evidence="2 3">
    <name type="scientific">Oryza sativa subsp. japonica</name>
    <name type="common">Rice</name>
    <dbReference type="NCBI Taxonomy" id="39947"/>
    <lineage>
        <taxon>Eukaryota</taxon>
        <taxon>Viridiplantae</taxon>
        <taxon>Streptophyta</taxon>
        <taxon>Embryophyta</taxon>
        <taxon>Tracheophyta</taxon>
        <taxon>Spermatophyta</taxon>
        <taxon>Magnoliopsida</taxon>
        <taxon>Liliopsida</taxon>
        <taxon>Poales</taxon>
        <taxon>Poaceae</taxon>
        <taxon>BOP clade</taxon>
        <taxon>Oryzoideae</taxon>
        <taxon>Oryzeae</taxon>
        <taxon>Oryzinae</taxon>
        <taxon>Oryza</taxon>
        <taxon>Oryza sativa</taxon>
    </lineage>
</organism>
<proteinExistence type="predicted"/>
<dbReference type="InterPro" id="IPR006085">
    <property type="entry name" value="XPG_DNA_repair_N"/>
</dbReference>
<dbReference type="Pfam" id="PF00752">
    <property type="entry name" value="XPG_N"/>
    <property type="match status" value="1"/>
</dbReference>
<name>A0A0P0XAS5_ORYSJ</name>
<dbReference type="Proteomes" id="UP000059680">
    <property type="component" value="Chromosome 8"/>
</dbReference>
<dbReference type="Gramene" id="Os08t0101600-01">
    <property type="protein sequence ID" value="Os08t0101600-01"/>
    <property type="gene ID" value="Os08g0101600"/>
</dbReference>
<dbReference type="SUPFAM" id="SSF88723">
    <property type="entry name" value="PIN domain-like"/>
    <property type="match status" value="1"/>
</dbReference>
<sequence>MGVKNLWDILESCKKKLPLHHLQNKKVCVDLSCWLVQMYSANRSPAFAKDKVYLKNLFHRIRALLALNCTLLFVTDGAIPSLKLATYRRRLGSISHVSATHSLLLHCKQPFA</sequence>
<reference evidence="2 3" key="3">
    <citation type="journal article" date="2013" name="Rice">
        <title>Improvement of the Oryza sativa Nipponbare reference genome using next generation sequence and optical map data.</title>
        <authorList>
            <person name="Kawahara Y."/>
            <person name="de la Bastide M."/>
            <person name="Hamilton J.P."/>
            <person name="Kanamori H."/>
            <person name="McCombie W.R."/>
            <person name="Ouyang S."/>
            <person name="Schwartz D.C."/>
            <person name="Tanaka T."/>
            <person name="Wu J."/>
            <person name="Zhou S."/>
            <person name="Childs K.L."/>
            <person name="Davidson R.M."/>
            <person name="Lin H."/>
            <person name="Quesada-Ocampo L."/>
            <person name="Vaillancourt B."/>
            <person name="Sakai H."/>
            <person name="Lee S.S."/>
            <person name="Kim J."/>
            <person name="Numa H."/>
            <person name="Itoh T."/>
            <person name="Buell C.R."/>
            <person name="Matsumoto T."/>
        </authorList>
    </citation>
    <scope>NUCLEOTIDE SEQUENCE [LARGE SCALE GENOMIC DNA]</scope>
    <source>
        <strain evidence="3">cv. Nipponbare</strain>
    </source>
</reference>
<feature type="domain" description="XPG N-terminal" evidence="1">
    <location>
        <begin position="1"/>
        <end position="99"/>
    </location>
</feature>
<dbReference type="PANTHER" id="PTHR11081">
    <property type="entry name" value="FLAP ENDONUCLEASE FAMILY MEMBER"/>
    <property type="match status" value="1"/>
</dbReference>
<dbReference type="InterPro" id="IPR006084">
    <property type="entry name" value="XPG/Rad2"/>
</dbReference>
<dbReference type="InterPro" id="IPR029060">
    <property type="entry name" value="PIN-like_dom_sf"/>
</dbReference>
<dbReference type="AlphaFoldDB" id="A0A0P0XAS5"/>
<evidence type="ECO:0000259" key="1">
    <source>
        <dbReference type="SMART" id="SM00485"/>
    </source>
</evidence>
<dbReference type="OMA" id="THNCMRE"/>
<dbReference type="GO" id="GO:0004518">
    <property type="term" value="F:nuclease activity"/>
    <property type="evidence" value="ECO:0007669"/>
    <property type="project" value="InterPro"/>
</dbReference>
<dbReference type="Gene3D" id="3.40.50.1010">
    <property type="entry name" value="5'-nuclease"/>
    <property type="match status" value="1"/>
</dbReference>
<protein>
    <submittedName>
        <fullName evidence="2">Os08g0101600 protein</fullName>
    </submittedName>
</protein>
<reference evidence="3" key="1">
    <citation type="journal article" date="2005" name="Nature">
        <title>The map-based sequence of the rice genome.</title>
        <authorList>
            <consortium name="International rice genome sequencing project (IRGSP)"/>
            <person name="Matsumoto T."/>
            <person name="Wu J."/>
            <person name="Kanamori H."/>
            <person name="Katayose Y."/>
            <person name="Fujisawa M."/>
            <person name="Namiki N."/>
            <person name="Mizuno H."/>
            <person name="Yamamoto K."/>
            <person name="Antonio B.A."/>
            <person name="Baba T."/>
            <person name="Sakata K."/>
            <person name="Nagamura Y."/>
            <person name="Aoki H."/>
            <person name="Arikawa K."/>
            <person name="Arita K."/>
            <person name="Bito T."/>
            <person name="Chiden Y."/>
            <person name="Fujitsuka N."/>
            <person name="Fukunaka R."/>
            <person name="Hamada M."/>
            <person name="Harada C."/>
            <person name="Hayashi A."/>
            <person name="Hijishita S."/>
            <person name="Honda M."/>
            <person name="Hosokawa S."/>
            <person name="Ichikawa Y."/>
            <person name="Idonuma A."/>
            <person name="Iijima M."/>
            <person name="Ikeda M."/>
            <person name="Ikeno M."/>
            <person name="Ito K."/>
            <person name="Ito S."/>
            <person name="Ito T."/>
            <person name="Ito Y."/>
            <person name="Ito Y."/>
            <person name="Iwabuchi A."/>
            <person name="Kamiya K."/>
            <person name="Karasawa W."/>
            <person name="Kurita K."/>
            <person name="Katagiri S."/>
            <person name="Kikuta A."/>
            <person name="Kobayashi H."/>
            <person name="Kobayashi N."/>
            <person name="Machita K."/>
            <person name="Maehara T."/>
            <person name="Masukawa M."/>
            <person name="Mizubayashi T."/>
            <person name="Mukai Y."/>
            <person name="Nagasaki H."/>
            <person name="Nagata Y."/>
            <person name="Naito S."/>
            <person name="Nakashima M."/>
            <person name="Nakama Y."/>
            <person name="Nakamichi Y."/>
            <person name="Nakamura M."/>
            <person name="Meguro A."/>
            <person name="Negishi M."/>
            <person name="Ohta I."/>
            <person name="Ohta T."/>
            <person name="Okamoto M."/>
            <person name="Ono N."/>
            <person name="Saji S."/>
            <person name="Sakaguchi M."/>
            <person name="Sakai K."/>
            <person name="Shibata M."/>
            <person name="Shimokawa T."/>
            <person name="Song J."/>
            <person name="Takazaki Y."/>
            <person name="Terasawa K."/>
            <person name="Tsugane M."/>
            <person name="Tsuji K."/>
            <person name="Ueda S."/>
            <person name="Waki K."/>
            <person name="Yamagata H."/>
            <person name="Yamamoto M."/>
            <person name="Yamamoto S."/>
            <person name="Yamane H."/>
            <person name="Yoshiki S."/>
            <person name="Yoshihara R."/>
            <person name="Yukawa K."/>
            <person name="Zhong H."/>
            <person name="Yano M."/>
            <person name="Yuan Q."/>
            <person name="Ouyang S."/>
            <person name="Liu J."/>
            <person name="Jones K.M."/>
            <person name="Gansberger K."/>
            <person name="Moffat K."/>
            <person name="Hill J."/>
            <person name="Bera J."/>
            <person name="Fadrosh D."/>
            <person name="Jin S."/>
            <person name="Johri S."/>
            <person name="Kim M."/>
            <person name="Overton L."/>
            <person name="Reardon M."/>
            <person name="Tsitrin T."/>
            <person name="Vuong H."/>
            <person name="Weaver B."/>
            <person name="Ciecko A."/>
            <person name="Tallon L."/>
            <person name="Jackson J."/>
            <person name="Pai G."/>
            <person name="Aken S.V."/>
            <person name="Utterback T."/>
            <person name="Reidmuller S."/>
            <person name="Feldblyum T."/>
            <person name="Hsiao J."/>
            <person name="Zismann V."/>
            <person name="Iobst S."/>
            <person name="de Vazeille A.R."/>
            <person name="Buell C.R."/>
            <person name="Ying K."/>
            <person name="Li Y."/>
            <person name="Lu T."/>
            <person name="Huang Y."/>
            <person name="Zhao Q."/>
            <person name="Feng Q."/>
            <person name="Zhang L."/>
            <person name="Zhu J."/>
            <person name="Weng Q."/>
            <person name="Mu J."/>
            <person name="Lu Y."/>
            <person name="Fan D."/>
            <person name="Liu Y."/>
            <person name="Guan J."/>
            <person name="Zhang Y."/>
            <person name="Yu S."/>
            <person name="Liu X."/>
            <person name="Zhang Y."/>
            <person name="Hong G."/>
            <person name="Han B."/>
            <person name="Choisne N."/>
            <person name="Demange N."/>
            <person name="Orjeda G."/>
            <person name="Samain S."/>
            <person name="Cattolico L."/>
            <person name="Pelletier E."/>
            <person name="Couloux A."/>
            <person name="Segurens B."/>
            <person name="Wincker P."/>
            <person name="D'Hont A."/>
            <person name="Scarpelli C."/>
            <person name="Weissenbach J."/>
            <person name="Salanoubat M."/>
            <person name="Quetier F."/>
            <person name="Yu Y."/>
            <person name="Kim H.R."/>
            <person name="Rambo T."/>
            <person name="Currie J."/>
            <person name="Collura K."/>
            <person name="Luo M."/>
            <person name="Yang T."/>
            <person name="Ammiraju J.S.S."/>
            <person name="Engler F."/>
            <person name="Soderlund C."/>
            <person name="Wing R.A."/>
            <person name="Palmer L.E."/>
            <person name="de la Bastide M."/>
            <person name="Spiegel L."/>
            <person name="Nascimento L."/>
            <person name="Zutavern T."/>
            <person name="O'Shaughnessy A."/>
            <person name="Dike S."/>
            <person name="Dedhia N."/>
            <person name="Preston R."/>
            <person name="Balija V."/>
            <person name="McCombie W.R."/>
            <person name="Chow T."/>
            <person name="Chen H."/>
            <person name="Chung M."/>
            <person name="Chen C."/>
            <person name="Shaw J."/>
            <person name="Wu H."/>
            <person name="Hsiao K."/>
            <person name="Chao Y."/>
            <person name="Chu M."/>
            <person name="Cheng C."/>
            <person name="Hour A."/>
            <person name="Lee P."/>
            <person name="Lin S."/>
            <person name="Lin Y."/>
            <person name="Liou J."/>
            <person name="Liu S."/>
            <person name="Hsing Y."/>
            <person name="Raghuvanshi S."/>
            <person name="Mohanty A."/>
            <person name="Bharti A.K."/>
            <person name="Gaur A."/>
            <person name="Gupta V."/>
            <person name="Kumar D."/>
            <person name="Ravi V."/>
            <person name="Vij S."/>
            <person name="Kapur A."/>
            <person name="Khurana P."/>
            <person name="Khurana P."/>
            <person name="Khurana J.P."/>
            <person name="Tyagi A.K."/>
            <person name="Gaikwad K."/>
            <person name="Singh A."/>
            <person name="Dalal V."/>
            <person name="Srivastava S."/>
            <person name="Dixit A."/>
            <person name="Pal A.K."/>
            <person name="Ghazi I.A."/>
            <person name="Yadav M."/>
            <person name="Pandit A."/>
            <person name="Bhargava A."/>
            <person name="Sureshbabu K."/>
            <person name="Batra K."/>
            <person name="Sharma T.R."/>
            <person name="Mohapatra T."/>
            <person name="Singh N.K."/>
            <person name="Messing J."/>
            <person name="Nelson A.B."/>
            <person name="Fuks G."/>
            <person name="Kavchok S."/>
            <person name="Keizer G."/>
            <person name="Linton E."/>
            <person name="Llaca V."/>
            <person name="Song R."/>
            <person name="Tanyolac B."/>
            <person name="Young S."/>
            <person name="Ho-Il K."/>
            <person name="Hahn J.H."/>
            <person name="Sangsakoo G."/>
            <person name="Vanavichit A."/>
            <person name="de Mattos Luiz.A.T."/>
            <person name="Zimmer P.D."/>
            <person name="Malone G."/>
            <person name="Dellagostin O."/>
            <person name="de Oliveira A.C."/>
            <person name="Bevan M."/>
            <person name="Bancroft I."/>
            <person name="Minx P."/>
            <person name="Cordum H."/>
            <person name="Wilson R."/>
            <person name="Cheng Z."/>
            <person name="Jin W."/>
            <person name="Jiang J."/>
            <person name="Leong S.A."/>
            <person name="Iwama H."/>
            <person name="Gojobori T."/>
            <person name="Itoh T."/>
            <person name="Niimura Y."/>
            <person name="Fujii Y."/>
            <person name="Habara T."/>
            <person name="Sakai H."/>
            <person name="Sato Y."/>
            <person name="Wilson G."/>
            <person name="Kumar K."/>
            <person name="McCouch S."/>
            <person name="Juretic N."/>
            <person name="Hoen D."/>
            <person name="Wright S."/>
            <person name="Bruskiewich R."/>
            <person name="Bureau T."/>
            <person name="Miyao A."/>
            <person name="Hirochika H."/>
            <person name="Nishikawa T."/>
            <person name="Kadowaki K."/>
            <person name="Sugiura M."/>
            <person name="Burr B."/>
            <person name="Sasaki T."/>
        </authorList>
    </citation>
    <scope>NUCLEOTIDE SEQUENCE [LARGE SCALE GENOMIC DNA]</scope>
    <source>
        <strain evidence="3">cv. Nipponbare</strain>
    </source>
</reference>
<dbReference type="PANTHER" id="PTHR11081:SF54">
    <property type="entry name" value="SINGLE-STRAND DNA ENDONUCLEASE 1"/>
    <property type="match status" value="1"/>
</dbReference>
<dbReference type="SMART" id="SM00485">
    <property type="entry name" value="XPGN"/>
    <property type="match status" value="1"/>
</dbReference>
<accession>A0A0P0XAS5</accession>
<evidence type="ECO:0000313" key="3">
    <source>
        <dbReference type="Proteomes" id="UP000059680"/>
    </source>
</evidence>
<reference evidence="2 3" key="2">
    <citation type="journal article" date="2013" name="Plant Cell Physiol.">
        <title>Rice Annotation Project Database (RAP-DB): an integrative and interactive database for rice genomics.</title>
        <authorList>
            <person name="Sakai H."/>
            <person name="Lee S.S."/>
            <person name="Tanaka T."/>
            <person name="Numa H."/>
            <person name="Kim J."/>
            <person name="Kawahara Y."/>
            <person name="Wakimoto H."/>
            <person name="Yang C.C."/>
            <person name="Iwamoto M."/>
            <person name="Abe T."/>
            <person name="Yamada Y."/>
            <person name="Muto A."/>
            <person name="Inokuchi H."/>
            <person name="Ikemura T."/>
            <person name="Matsumoto T."/>
            <person name="Sasaki T."/>
            <person name="Itoh T."/>
        </authorList>
    </citation>
    <scope>NUCLEOTIDE SEQUENCE [LARGE SCALE GENOMIC DNA]</scope>
    <source>
        <strain evidence="3">cv. Nipponbare</strain>
    </source>
</reference>
<evidence type="ECO:0000313" key="2">
    <source>
        <dbReference type="EMBL" id="BAT03404.1"/>
    </source>
</evidence>
<keyword evidence="3" id="KW-1185">Reference proteome</keyword>
<gene>
    <name evidence="2" type="ordered locus">Os08g0101600</name>
    <name evidence="2" type="ORF">OSNPB_080101600</name>
</gene>
<dbReference type="EMBL" id="AP014964">
    <property type="protein sequence ID" value="BAT03404.1"/>
    <property type="molecule type" value="Genomic_DNA"/>
</dbReference>